<feature type="compositionally biased region" description="Low complexity" evidence="9">
    <location>
        <begin position="503"/>
        <end position="516"/>
    </location>
</feature>
<dbReference type="PANTHER" id="PTHR10071:SF281">
    <property type="entry name" value="BOX A-BINDING FACTOR-RELATED"/>
    <property type="match status" value="1"/>
</dbReference>
<evidence type="ECO:0000259" key="10">
    <source>
        <dbReference type="PROSITE" id="PS50114"/>
    </source>
</evidence>
<feature type="compositionally biased region" description="Low complexity" evidence="9">
    <location>
        <begin position="964"/>
        <end position="981"/>
    </location>
</feature>
<dbReference type="Proteomes" id="UP000289152">
    <property type="component" value="Unassembled WGS sequence"/>
</dbReference>
<dbReference type="Gene3D" id="3.30.50.10">
    <property type="entry name" value="Erythroid Transcription Factor GATA-1, subunit A"/>
    <property type="match status" value="1"/>
</dbReference>
<dbReference type="InterPro" id="IPR013088">
    <property type="entry name" value="Znf_NHR/GATA"/>
</dbReference>
<accession>A0A4Q1BQC3</accession>
<dbReference type="InterPro" id="IPR013860">
    <property type="entry name" value="AreA_GATA"/>
</dbReference>
<dbReference type="FunFam" id="3.30.50.10:FF:000007">
    <property type="entry name" value="Nitrogen regulatory AreA, N-terminal"/>
    <property type="match status" value="1"/>
</dbReference>
<keyword evidence="6" id="KW-0804">Transcription</keyword>
<feature type="region of interest" description="Disordered" evidence="9">
    <location>
        <begin position="384"/>
        <end position="419"/>
    </location>
</feature>
<evidence type="ECO:0000256" key="9">
    <source>
        <dbReference type="SAM" id="MobiDB-lite"/>
    </source>
</evidence>
<dbReference type="Pfam" id="PF08550">
    <property type="entry name" value="GATA_AreA"/>
    <property type="match status" value="1"/>
</dbReference>
<feature type="compositionally biased region" description="Low complexity" evidence="9">
    <location>
        <begin position="484"/>
        <end position="495"/>
    </location>
</feature>
<evidence type="ECO:0000256" key="2">
    <source>
        <dbReference type="ARBA" id="ARBA00022723"/>
    </source>
</evidence>
<feature type="region of interest" description="Disordered" evidence="9">
    <location>
        <begin position="944"/>
        <end position="1015"/>
    </location>
</feature>
<dbReference type="PANTHER" id="PTHR10071">
    <property type="entry name" value="TRANSCRIPTION FACTOR GATA FAMILY MEMBER"/>
    <property type="match status" value="1"/>
</dbReference>
<feature type="region of interest" description="Disordered" evidence="9">
    <location>
        <begin position="1223"/>
        <end position="1298"/>
    </location>
</feature>
<feature type="region of interest" description="Disordered" evidence="9">
    <location>
        <begin position="86"/>
        <end position="175"/>
    </location>
</feature>
<comment type="caution">
    <text evidence="11">The sequence shown here is derived from an EMBL/GenBank/DDBJ whole genome shotgun (WGS) entry which is preliminary data.</text>
</comment>
<evidence type="ECO:0000256" key="1">
    <source>
        <dbReference type="ARBA" id="ARBA00004123"/>
    </source>
</evidence>
<dbReference type="PROSITE" id="PS00344">
    <property type="entry name" value="GATA_ZN_FINGER_1"/>
    <property type="match status" value="1"/>
</dbReference>
<feature type="region of interest" description="Disordered" evidence="9">
    <location>
        <begin position="627"/>
        <end position="673"/>
    </location>
</feature>
<dbReference type="InterPro" id="IPR000679">
    <property type="entry name" value="Znf_GATA"/>
</dbReference>
<dbReference type="VEuPathDB" id="FungiDB:TREMEDRAFT_73557"/>
<feature type="compositionally biased region" description="Polar residues" evidence="9">
    <location>
        <begin position="534"/>
        <end position="556"/>
    </location>
</feature>
<feature type="compositionally biased region" description="Polar residues" evidence="9">
    <location>
        <begin position="45"/>
        <end position="65"/>
    </location>
</feature>
<dbReference type="GO" id="GO:0000122">
    <property type="term" value="P:negative regulation of transcription by RNA polymerase II"/>
    <property type="evidence" value="ECO:0007669"/>
    <property type="project" value="TreeGrafter"/>
</dbReference>
<feature type="region of interest" description="Disordered" evidence="9">
    <location>
        <begin position="484"/>
        <end position="521"/>
    </location>
</feature>
<dbReference type="OrthoDB" id="515401at2759"/>
<feature type="region of interest" description="Disordered" evidence="9">
    <location>
        <begin position="322"/>
        <end position="343"/>
    </location>
</feature>
<dbReference type="STRING" id="5217.A0A4Q1BQC3"/>
<gene>
    <name evidence="11" type="ORF">M231_02588</name>
</gene>
<dbReference type="CDD" id="cd00202">
    <property type="entry name" value="ZnF_GATA"/>
    <property type="match status" value="1"/>
</dbReference>
<dbReference type="GO" id="GO:0000978">
    <property type="term" value="F:RNA polymerase II cis-regulatory region sequence-specific DNA binding"/>
    <property type="evidence" value="ECO:0007669"/>
    <property type="project" value="TreeGrafter"/>
</dbReference>
<evidence type="ECO:0000256" key="8">
    <source>
        <dbReference type="PROSITE-ProRule" id="PRU00094"/>
    </source>
</evidence>
<feature type="region of interest" description="Disordered" evidence="9">
    <location>
        <begin position="1"/>
        <end position="67"/>
    </location>
</feature>
<feature type="region of interest" description="Disordered" evidence="9">
    <location>
        <begin position="247"/>
        <end position="310"/>
    </location>
</feature>
<dbReference type="EMBL" id="SDIL01000022">
    <property type="protein sequence ID" value="RXK40131.1"/>
    <property type="molecule type" value="Genomic_DNA"/>
</dbReference>
<feature type="region of interest" description="Disordered" evidence="9">
    <location>
        <begin position="867"/>
        <end position="902"/>
    </location>
</feature>
<evidence type="ECO:0000313" key="12">
    <source>
        <dbReference type="Proteomes" id="UP000289152"/>
    </source>
</evidence>
<dbReference type="SUPFAM" id="SSF57716">
    <property type="entry name" value="Glucocorticoid receptor-like (DNA-binding domain)"/>
    <property type="match status" value="1"/>
</dbReference>
<feature type="compositionally biased region" description="Polar residues" evidence="9">
    <location>
        <begin position="990"/>
        <end position="1008"/>
    </location>
</feature>
<sequence>MEKLSWRAGPGSKKGPFTVDSGGGHVKSPSVAAALASGNPYERPTSASSSTRHSNPPTPQLSPNAQRHVFPHPFISALYGGAVAGARKRQQSREGLPSNEYVNHVTTPTSSEQAILSANQGLPRNGTSGPRNGQGPSQTQLPNVNNVSRHHRPIPAPAAPLSGSTTPLDPPPSPWNAIETFPHDWLQNGNAPWASPTASQQSHIQADASDWATLIDTNMFAGLEEVVQQGQAKATGGQQRPCNLMGALDAPGQHNTTSAVPPPAQSHSSQPSSLLTRRLQQHQYDHSAPVSPRVEQHSFDGASSVTPTTTSLLSSMGLGVLPTPPQSFSSHGGPSRPPMNGTHSPWPLPERAMGYVETPATTPGGSEVAFGSPADLIIQANGLSRQTSNLSRRNDSGVPPYLGPSRMSMPPPHATSHAPQTLHSPNAFSHAVYTHTTRMPPLPDDSLPPLPPGLSIEHLAQYGAAGLEMAIRLGMGIGMQVGRQAQQQSSSSSASVVPAHAITPSSHTDSPSTSASKTNQNVVSDILNDDFLSRMTSPSLSSPVSNQAPVFTTSRRPSMGDESKQNVEGPPEEMAKKDPLATQIWKVYARGRDNLPNGMRMENLTWRMMHLTLKKQEEDAALKLNEQAKPHESPKAGQPLPLTSPTENERGRTKGKSRVVGFQAPGGPSAVDADMDWRAASRSRSRMNVDWRDRSRSRSAFGSVRMMDVSESHAHSLLAHEQGPPDENMFANAGQTMPEFSDQWIQQAPQHAQSHPVMAMHGGDEIAARDGSAPKDIKQTSPNEPQATLDHALRAAAAYELFAASAPTGGPIAHLQNSLASGQVAVGKGHAPHLPGISGPGLFAEIKENWHPAYGYLPRLVRKTSFDHTISPNGNGNVKPGGHMPPPANPRKRAADASPRDRAAQALLENDSGFPSGMFTFNFDNNAINNNNYDNFFDLNAASAATPANNGNEGPEEHVQTQPQDQNLNQGQNTGQGHGQNLDWTGANGGPQSAPGTEPASTYGSPSSFIDPAFMNIPQPNSDNPFDFQQLMHLYLNANATASPYTHINPSQVLGAMQDLVVNPSGISPQSGAPTPGFVAAPHVVRPLPKTVGGKPVNMTDRMPPPPARSNSSPNLQTLKMPSMHRTAHVRNQSTNVPPGRSKAPTPLGTSGPGTPGSDGDDLYTFATGSGSGETPTVCTNCQTTNTPLWRRDPEGQPLCNACGLFYKLHGVVRPLSLKTDVIKKRNRAQPPPKDVPSRKNSANSNPKTPGSNKSKPPSPTSPSGMSMLPSSSVSTASGLKKARRASEIPGSIGNGNNMINGNGSVNMNGLYGVGSLNATTGSLSSPTSQAILSITMT</sequence>
<dbReference type="PRINTS" id="PR00619">
    <property type="entry name" value="GATAZNFINGER"/>
</dbReference>
<keyword evidence="12" id="KW-1185">Reference proteome</keyword>
<dbReference type="GO" id="GO:0008270">
    <property type="term" value="F:zinc ion binding"/>
    <property type="evidence" value="ECO:0007669"/>
    <property type="project" value="UniProtKB-KW"/>
</dbReference>
<keyword evidence="7" id="KW-0539">Nucleus</keyword>
<evidence type="ECO:0000313" key="11">
    <source>
        <dbReference type="EMBL" id="RXK40131.1"/>
    </source>
</evidence>
<feature type="compositionally biased region" description="Polar residues" evidence="9">
    <location>
        <begin position="867"/>
        <end position="876"/>
    </location>
</feature>
<feature type="compositionally biased region" description="Low complexity" evidence="9">
    <location>
        <begin position="1244"/>
        <end position="1278"/>
    </location>
</feature>
<proteinExistence type="predicted"/>
<evidence type="ECO:0000256" key="3">
    <source>
        <dbReference type="ARBA" id="ARBA00022771"/>
    </source>
</evidence>
<dbReference type="PROSITE" id="PS50114">
    <property type="entry name" value="GATA_ZN_FINGER_2"/>
    <property type="match status" value="1"/>
</dbReference>
<feature type="region of interest" description="Disordered" evidence="9">
    <location>
        <begin position="534"/>
        <end position="578"/>
    </location>
</feature>
<organism evidence="11 12">
    <name type="scientific">Tremella mesenterica</name>
    <name type="common">Jelly fungus</name>
    <dbReference type="NCBI Taxonomy" id="5217"/>
    <lineage>
        <taxon>Eukaryota</taxon>
        <taxon>Fungi</taxon>
        <taxon>Dikarya</taxon>
        <taxon>Basidiomycota</taxon>
        <taxon>Agaricomycotina</taxon>
        <taxon>Tremellomycetes</taxon>
        <taxon>Tremellales</taxon>
        <taxon>Tremellaceae</taxon>
        <taxon>Tremella</taxon>
    </lineage>
</organism>
<dbReference type="GO" id="GO:0000981">
    <property type="term" value="F:DNA-binding transcription factor activity, RNA polymerase II-specific"/>
    <property type="evidence" value="ECO:0007669"/>
    <property type="project" value="TreeGrafter"/>
</dbReference>
<dbReference type="InParanoid" id="A0A4Q1BQC3"/>
<keyword evidence="4" id="KW-0862">Zinc</keyword>
<name>A0A4Q1BQC3_TREME</name>
<feature type="domain" description="GATA-type" evidence="10">
    <location>
        <begin position="1179"/>
        <end position="1226"/>
    </location>
</feature>
<keyword evidence="5" id="KW-0805">Transcription regulation</keyword>
<feature type="region of interest" description="Disordered" evidence="9">
    <location>
        <begin position="1131"/>
        <end position="1176"/>
    </location>
</feature>
<feature type="compositionally biased region" description="Basic and acidic residues" evidence="9">
    <location>
        <begin position="893"/>
        <end position="902"/>
    </location>
</feature>
<feature type="compositionally biased region" description="Polar residues" evidence="9">
    <location>
        <begin position="1167"/>
        <end position="1176"/>
    </location>
</feature>
<evidence type="ECO:0000256" key="7">
    <source>
        <dbReference type="ARBA" id="ARBA00023242"/>
    </source>
</evidence>
<feature type="compositionally biased region" description="Polar residues" evidence="9">
    <location>
        <begin position="100"/>
        <end position="147"/>
    </location>
</feature>
<reference evidence="11 12" key="1">
    <citation type="submission" date="2016-06" db="EMBL/GenBank/DDBJ databases">
        <title>Evolution of pathogenesis and genome organization in the Tremellales.</title>
        <authorList>
            <person name="Cuomo C."/>
            <person name="Litvintseva A."/>
            <person name="Heitman J."/>
            <person name="Chen Y."/>
            <person name="Sun S."/>
            <person name="Springer D."/>
            <person name="Dromer F."/>
            <person name="Young S."/>
            <person name="Zeng Q."/>
            <person name="Chapman S."/>
            <person name="Gujja S."/>
            <person name="Saif S."/>
            <person name="Birren B."/>
        </authorList>
    </citation>
    <scope>NUCLEOTIDE SEQUENCE [LARGE SCALE GENOMIC DNA]</scope>
    <source>
        <strain evidence="11 12">ATCC 28783</strain>
    </source>
</reference>
<comment type="subcellular location">
    <subcellularLocation>
        <location evidence="1">Nucleus</location>
    </subcellularLocation>
</comment>
<evidence type="ECO:0000256" key="4">
    <source>
        <dbReference type="ARBA" id="ARBA00022833"/>
    </source>
</evidence>
<dbReference type="GO" id="GO:0005634">
    <property type="term" value="C:nucleus"/>
    <property type="evidence" value="ECO:0007669"/>
    <property type="project" value="UniProtKB-SubCell"/>
</dbReference>
<evidence type="ECO:0000256" key="5">
    <source>
        <dbReference type="ARBA" id="ARBA00023015"/>
    </source>
</evidence>
<protein>
    <submittedName>
        <fullName evidence="11">Protein GZF3</fullName>
    </submittedName>
</protein>
<dbReference type="InterPro" id="IPR039355">
    <property type="entry name" value="Transcription_factor_GATA"/>
</dbReference>
<dbReference type="Pfam" id="PF00320">
    <property type="entry name" value="GATA"/>
    <property type="match status" value="1"/>
</dbReference>
<keyword evidence="2" id="KW-0479">Metal-binding</keyword>
<keyword evidence="3 8" id="KW-0863">Zinc-finger</keyword>
<dbReference type="SMART" id="SM00401">
    <property type="entry name" value="ZnF_GATA"/>
    <property type="match status" value="1"/>
</dbReference>
<dbReference type="GO" id="GO:0045944">
    <property type="term" value="P:positive regulation of transcription by RNA polymerase II"/>
    <property type="evidence" value="ECO:0007669"/>
    <property type="project" value="TreeGrafter"/>
</dbReference>
<evidence type="ECO:0000256" key="6">
    <source>
        <dbReference type="ARBA" id="ARBA00023163"/>
    </source>
</evidence>